<proteinExistence type="predicted"/>
<feature type="chain" id="PRO_5015638202" evidence="2">
    <location>
        <begin position="22"/>
        <end position="115"/>
    </location>
</feature>
<evidence type="ECO:0000313" key="4">
    <source>
        <dbReference type="Proteomes" id="UP000241193"/>
    </source>
</evidence>
<comment type="caution">
    <text evidence="3">The sequence shown here is derived from an EMBL/GenBank/DDBJ whole genome shotgun (WGS) entry which is preliminary data.</text>
</comment>
<feature type="compositionally biased region" description="Low complexity" evidence="1">
    <location>
        <begin position="30"/>
        <end position="45"/>
    </location>
</feature>
<dbReference type="RefSeq" id="WP_107493630.1">
    <property type="nucleotide sequence ID" value="NZ_PZKC01000007.1"/>
</dbReference>
<keyword evidence="2" id="KW-0732">Signal</keyword>
<dbReference type="AlphaFoldDB" id="A0A2T4IEU8"/>
<gene>
    <name evidence="3" type="ORF">C8261_10355</name>
</gene>
<name>A0A2T4IEU8_9RHOO</name>
<accession>A0A2T4IEU8</accession>
<protein>
    <submittedName>
        <fullName evidence="3">RND transporter</fullName>
    </submittedName>
</protein>
<feature type="signal peptide" evidence="2">
    <location>
        <begin position="1"/>
        <end position="21"/>
    </location>
</feature>
<evidence type="ECO:0000256" key="2">
    <source>
        <dbReference type="SAM" id="SignalP"/>
    </source>
</evidence>
<feature type="region of interest" description="Disordered" evidence="1">
    <location>
        <begin position="24"/>
        <end position="45"/>
    </location>
</feature>
<evidence type="ECO:0000256" key="1">
    <source>
        <dbReference type="SAM" id="MobiDB-lite"/>
    </source>
</evidence>
<sequence length="115" mass="11787">MTKLAPALLAFALLTPLAVQAQHHGHHGHAAPAATASADSAKGVAEGTVRRVDAARGTVSIAHGPIPHMNMAPMTMSFNAAEGVDLSTLKAGDKIRFEASDQGGKLMLHGFEAAN</sequence>
<dbReference type="Gene3D" id="2.40.50.320">
    <property type="entry name" value="Copper binding periplasmic protein CusF"/>
    <property type="match status" value="1"/>
</dbReference>
<keyword evidence="4" id="KW-1185">Reference proteome</keyword>
<dbReference type="InterPro" id="IPR021647">
    <property type="entry name" value="CusF_Ec"/>
</dbReference>
<dbReference type="Proteomes" id="UP000241193">
    <property type="component" value="Unassembled WGS sequence"/>
</dbReference>
<dbReference type="OrthoDB" id="9180744at2"/>
<dbReference type="InterPro" id="IPR042230">
    <property type="entry name" value="CusF_sf"/>
</dbReference>
<dbReference type="Pfam" id="PF11604">
    <property type="entry name" value="CusF_Ec"/>
    <property type="match status" value="1"/>
</dbReference>
<dbReference type="EMBL" id="PZKC01000007">
    <property type="protein sequence ID" value="PTD96310.1"/>
    <property type="molecule type" value="Genomic_DNA"/>
</dbReference>
<reference evidence="3 4" key="1">
    <citation type="submission" date="2018-03" db="EMBL/GenBank/DDBJ databases">
        <authorList>
            <person name="Keele B.F."/>
        </authorList>
    </citation>
    <scope>NUCLEOTIDE SEQUENCE [LARGE SCALE GENOMIC DNA]</scope>
    <source>
        <strain evidence="3 4">D20</strain>
    </source>
</reference>
<evidence type="ECO:0000313" key="3">
    <source>
        <dbReference type="EMBL" id="PTD96310.1"/>
    </source>
</evidence>
<organism evidence="3 4">
    <name type="scientific">Pseudothauera lacus</name>
    <dbReference type="NCBI Taxonomy" id="2136175"/>
    <lineage>
        <taxon>Bacteria</taxon>
        <taxon>Pseudomonadati</taxon>
        <taxon>Pseudomonadota</taxon>
        <taxon>Betaproteobacteria</taxon>
        <taxon>Rhodocyclales</taxon>
        <taxon>Zoogloeaceae</taxon>
        <taxon>Pseudothauera</taxon>
    </lineage>
</organism>
<reference evidence="3 4" key="2">
    <citation type="submission" date="2018-04" db="EMBL/GenBank/DDBJ databases">
        <title>Thauera lacus sp. nov., isolated from an saline lake in Inner Mongolia, China.</title>
        <authorList>
            <person name="Liang Q.-Y."/>
        </authorList>
    </citation>
    <scope>NUCLEOTIDE SEQUENCE [LARGE SCALE GENOMIC DNA]</scope>
    <source>
        <strain evidence="3 4">D20</strain>
    </source>
</reference>